<dbReference type="AlphaFoldDB" id="A0A4R3UD45"/>
<evidence type="ECO:0000313" key="2">
    <source>
        <dbReference type="EMBL" id="TCU86861.1"/>
    </source>
</evidence>
<dbReference type="RefSeq" id="WP_132576331.1">
    <property type="nucleotide sequence ID" value="NZ_CBCSGL010000058.1"/>
</dbReference>
<evidence type="ECO:0000313" key="3">
    <source>
        <dbReference type="Proteomes" id="UP000295110"/>
    </source>
</evidence>
<name>A0A4R3UD45_ROSSA</name>
<keyword evidence="1" id="KW-0472">Membrane</keyword>
<keyword evidence="1" id="KW-0812">Transmembrane</keyword>
<keyword evidence="3" id="KW-1185">Reference proteome</keyword>
<accession>A0A4R3UD45</accession>
<feature type="transmembrane region" description="Helical" evidence="1">
    <location>
        <begin position="12"/>
        <end position="30"/>
    </location>
</feature>
<organism evidence="2 3">
    <name type="scientific">Roseateles saccharophilus</name>
    <name type="common">Pseudomonas saccharophila</name>
    <dbReference type="NCBI Taxonomy" id="304"/>
    <lineage>
        <taxon>Bacteria</taxon>
        <taxon>Pseudomonadati</taxon>
        <taxon>Pseudomonadota</taxon>
        <taxon>Betaproteobacteria</taxon>
        <taxon>Burkholderiales</taxon>
        <taxon>Sphaerotilaceae</taxon>
        <taxon>Roseateles</taxon>
    </lineage>
</organism>
<gene>
    <name evidence="2" type="ORF">EV671_104515</name>
</gene>
<dbReference type="EMBL" id="SMBU01000045">
    <property type="protein sequence ID" value="TCU86861.1"/>
    <property type="molecule type" value="Genomic_DNA"/>
</dbReference>
<evidence type="ECO:0000256" key="1">
    <source>
        <dbReference type="SAM" id="Phobius"/>
    </source>
</evidence>
<dbReference type="Proteomes" id="UP000295110">
    <property type="component" value="Unassembled WGS sequence"/>
</dbReference>
<keyword evidence="1" id="KW-1133">Transmembrane helix</keyword>
<reference evidence="2 3" key="1">
    <citation type="submission" date="2019-03" db="EMBL/GenBank/DDBJ databases">
        <title>Genomic Encyclopedia of Type Strains, Phase IV (KMG-IV): sequencing the most valuable type-strain genomes for metagenomic binning, comparative biology and taxonomic classification.</title>
        <authorList>
            <person name="Goeker M."/>
        </authorList>
    </citation>
    <scope>NUCLEOTIDE SEQUENCE [LARGE SCALE GENOMIC DNA]</scope>
    <source>
        <strain evidence="2 3">DSM 654</strain>
    </source>
</reference>
<feature type="transmembrane region" description="Helical" evidence="1">
    <location>
        <begin position="36"/>
        <end position="55"/>
    </location>
</feature>
<comment type="caution">
    <text evidence="2">The sequence shown here is derived from an EMBL/GenBank/DDBJ whole genome shotgun (WGS) entry which is preliminary data.</text>
</comment>
<proteinExistence type="predicted"/>
<protein>
    <submittedName>
        <fullName evidence="2">Uncharacterized protein</fullName>
    </submittedName>
</protein>
<sequence length="75" mass="8060">MAILVPPPIEKLPIFVLGSVLALVGAFLAVQETMFSWQQLKAVAMIAAGVGATFYDVRRRARKAKQAKGEDGDSN</sequence>